<dbReference type="Gene3D" id="2.40.20.10">
    <property type="entry name" value="Plasminogen Kringle 4"/>
    <property type="match status" value="1"/>
</dbReference>
<keyword evidence="6" id="KW-1185">Reference proteome</keyword>
<dbReference type="InterPro" id="IPR050759">
    <property type="entry name" value="Serine_protease_kringle"/>
</dbReference>
<dbReference type="PANTHER" id="PTHR24261:SF13">
    <property type="entry name" value="PLASMINOGEN"/>
    <property type="match status" value="1"/>
</dbReference>
<dbReference type="Pfam" id="PF00051">
    <property type="entry name" value="Kringle"/>
    <property type="match status" value="1"/>
</dbReference>
<dbReference type="GO" id="GO:0005102">
    <property type="term" value="F:signaling receptor binding"/>
    <property type="evidence" value="ECO:0007669"/>
    <property type="project" value="TreeGrafter"/>
</dbReference>
<dbReference type="PROSITE" id="PS00021">
    <property type="entry name" value="KRINGLE_1"/>
    <property type="match status" value="1"/>
</dbReference>
<protein>
    <recommendedName>
        <fullName evidence="4">Kringle domain-containing protein</fullName>
    </recommendedName>
</protein>
<evidence type="ECO:0000313" key="6">
    <source>
        <dbReference type="Proteomes" id="UP000228934"/>
    </source>
</evidence>
<dbReference type="EMBL" id="KV945462">
    <property type="protein sequence ID" value="PIO16636.1"/>
    <property type="molecule type" value="Genomic_DNA"/>
</dbReference>
<evidence type="ECO:0000313" key="5">
    <source>
        <dbReference type="EMBL" id="PIO16636.1"/>
    </source>
</evidence>
<dbReference type="InterPro" id="IPR038178">
    <property type="entry name" value="Kringle_sf"/>
</dbReference>
<evidence type="ECO:0000256" key="3">
    <source>
        <dbReference type="PROSITE-ProRule" id="PRU00121"/>
    </source>
</evidence>
<keyword evidence="2 3" id="KW-1015">Disulfide bond</keyword>
<dbReference type="InterPro" id="IPR013806">
    <property type="entry name" value="Kringle-like"/>
</dbReference>
<proteinExistence type="predicted"/>
<feature type="disulfide bond" evidence="3">
    <location>
        <begin position="100"/>
        <end position="123"/>
    </location>
</feature>
<feature type="disulfide bond" evidence="3">
    <location>
        <begin position="51"/>
        <end position="128"/>
    </location>
</feature>
<dbReference type="CDD" id="cd00108">
    <property type="entry name" value="KR"/>
    <property type="match status" value="1"/>
</dbReference>
<name>A0A2G9QM54_AQUCT</name>
<dbReference type="SUPFAM" id="SSF57440">
    <property type="entry name" value="Kringle-like"/>
    <property type="match status" value="1"/>
</dbReference>
<evidence type="ECO:0000256" key="1">
    <source>
        <dbReference type="ARBA" id="ARBA00022572"/>
    </source>
</evidence>
<dbReference type="InterPro" id="IPR018056">
    <property type="entry name" value="Kringle_CS"/>
</dbReference>
<keyword evidence="1 3" id="KW-0420">Kringle</keyword>
<sequence length="152" mass="17326">FTLKNAFLEMERITEELNLKQNLEEHVKIGHQTPHIHQTSNPPPSPPGLQCLSGKGESYRGSIAVTASGKICQAWSAQKPHNHSRTPENYPCKNLERNYCRNPDGESMPWCYTTDKETRWEYCEIPSCDSQPAGKFIYFIVHSVSPCFTTRV</sequence>
<dbReference type="GO" id="GO:0005615">
    <property type="term" value="C:extracellular space"/>
    <property type="evidence" value="ECO:0007669"/>
    <property type="project" value="TreeGrafter"/>
</dbReference>
<dbReference type="PRINTS" id="PR00018">
    <property type="entry name" value="KRINGLE"/>
</dbReference>
<organism evidence="5 6">
    <name type="scientific">Aquarana catesbeiana</name>
    <name type="common">American bullfrog</name>
    <name type="synonym">Rana catesbeiana</name>
    <dbReference type="NCBI Taxonomy" id="8400"/>
    <lineage>
        <taxon>Eukaryota</taxon>
        <taxon>Metazoa</taxon>
        <taxon>Chordata</taxon>
        <taxon>Craniata</taxon>
        <taxon>Vertebrata</taxon>
        <taxon>Euteleostomi</taxon>
        <taxon>Amphibia</taxon>
        <taxon>Batrachia</taxon>
        <taxon>Anura</taxon>
        <taxon>Neobatrachia</taxon>
        <taxon>Ranoidea</taxon>
        <taxon>Ranidae</taxon>
        <taxon>Aquarana</taxon>
    </lineage>
</organism>
<dbReference type="Proteomes" id="UP000228934">
    <property type="component" value="Unassembled WGS sequence"/>
</dbReference>
<dbReference type="PROSITE" id="PS50070">
    <property type="entry name" value="KRINGLE_2"/>
    <property type="match status" value="1"/>
</dbReference>
<dbReference type="GO" id="GO:0006508">
    <property type="term" value="P:proteolysis"/>
    <property type="evidence" value="ECO:0007669"/>
    <property type="project" value="TreeGrafter"/>
</dbReference>
<evidence type="ECO:0000256" key="2">
    <source>
        <dbReference type="ARBA" id="ARBA00023157"/>
    </source>
</evidence>
<feature type="domain" description="Kringle" evidence="4">
    <location>
        <begin position="50"/>
        <end position="128"/>
    </location>
</feature>
<feature type="non-terminal residue" evidence="5">
    <location>
        <position position="1"/>
    </location>
</feature>
<gene>
    <name evidence="5" type="ORF">AB205_0035930</name>
</gene>
<accession>A0A2G9QM54</accession>
<dbReference type="OrthoDB" id="41905at2759"/>
<dbReference type="GO" id="GO:0004175">
    <property type="term" value="F:endopeptidase activity"/>
    <property type="evidence" value="ECO:0007669"/>
    <property type="project" value="TreeGrafter"/>
</dbReference>
<dbReference type="FunFam" id="2.40.20.10:FF:000011">
    <property type="entry name" value="Plasminogen"/>
    <property type="match status" value="1"/>
</dbReference>
<dbReference type="AlphaFoldDB" id="A0A2G9QM54"/>
<evidence type="ECO:0000259" key="4">
    <source>
        <dbReference type="PROSITE" id="PS50070"/>
    </source>
</evidence>
<dbReference type="SMART" id="SM00130">
    <property type="entry name" value="KR"/>
    <property type="match status" value="1"/>
</dbReference>
<reference evidence="6" key="1">
    <citation type="journal article" date="2017" name="Nat. Commun.">
        <title>The North American bullfrog draft genome provides insight into hormonal regulation of long noncoding RNA.</title>
        <authorList>
            <person name="Hammond S.A."/>
            <person name="Warren R.L."/>
            <person name="Vandervalk B.P."/>
            <person name="Kucuk E."/>
            <person name="Khan H."/>
            <person name="Gibb E.A."/>
            <person name="Pandoh P."/>
            <person name="Kirk H."/>
            <person name="Zhao Y."/>
            <person name="Jones M."/>
            <person name="Mungall A.J."/>
            <person name="Coope R."/>
            <person name="Pleasance S."/>
            <person name="Moore R.A."/>
            <person name="Holt R.A."/>
            <person name="Round J.M."/>
            <person name="Ohora S."/>
            <person name="Walle B.V."/>
            <person name="Veldhoen N."/>
            <person name="Helbing C.C."/>
            <person name="Birol I."/>
        </authorList>
    </citation>
    <scope>NUCLEOTIDE SEQUENCE [LARGE SCALE GENOMIC DNA]</scope>
</reference>
<feature type="disulfide bond" evidence="3">
    <location>
        <begin position="72"/>
        <end position="111"/>
    </location>
</feature>
<dbReference type="InterPro" id="IPR000001">
    <property type="entry name" value="Kringle"/>
</dbReference>
<dbReference type="PANTHER" id="PTHR24261">
    <property type="entry name" value="PLASMINOGEN-RELATED"/>
    <property type="match status" value="1"/>
</dbReference>